<dbReference type="EMBL" id="PQIB02000011">
    <property type="protein sequence ID" value="RLM84699.1"/>
    <property type="molecule type" value="Genomic_DNA"/>
</dbReference>
<sequence length="192" mass="20696">MHKQSSNSIVARMVLLLLAAPQHPRHAQAQAAKPLLPSSFSHTPRQQHARHLGPATRRLAAAGTTPCHPPPHPHLTTPLQPPSPALPPCRSHLQRCRRLSATAPHDDARKLPLGHSSAIEGERWHSSAPPPIKATPSCSPSPSRARRAAPLRRSSSSSLQFSSSPFFPKNRPPFRSPPPGHPDLIPLAVSTS</sequence>
<protein>
    <submittedName>
        <fullName evidence="3">Uncharacterized protein</fullName>
    </submittedName>
</protein>
<feature type="chain" id="PRO_5018052362" evidence="2">
    <location>
        <begin position="30"/>
        <end position="192"/>
    </location>
</feature>
<feature type="region of interest" description="Disordered" evidence="1">
    <location>
        <begin position="61"/>
        <end position="90"/>
    </location>
</feature>
<evidence type="ECO:0000256" key="1">
    <source>
        <dbReference type="SAM" id="MobiDB-lite"/>
    </source>
</evidence>
<feature type="compositionally biased region" description="Low complexity" evidence="1">
    <location>
        <begin position="151"/>
        <end position="169"/>
    </location>
</feature>
<feature type="compositionally biased region" description="Pro residues" evidence="1">
    <location>
        <begin position="170"/>
        <end position="181"/>
    </location>
</feature>
<feature type="region of interest" description="Disordered" evidence="1">
    <location>
        <begin position="121"/>
        <end position="192"/>
    </location>
</feature>
<feature type="compositionally biased region" description="Pro residues" evidence="1">
    <location>
        <begin position="67"/>
        <end position="87"/>
    </location>
</feature>
<organism evidence="3 4">
    <name type="scientific">Panicum miliaceum</name>
    <name type="common">Proso millet</name>
    <name type="synonym">Broomcorn millet</name>
    <dbReference type="NCBI Taxonomy" id="4540"/>
    <lineage>
        <taxon>Eukaryota</taxon>
        <taxon>Viridiplantae</taxon>
        <taxon>Streptophyta</taxon>
        <taxon>Embryophyta</taxon>
        <taxon>Tracheophyta</taxon>
        <taxon>Spermatophyta</taxon>
        <taxon>Magnoliopsida</taxon>
        <taxon>Liliopsida</taxon>
        <taxon>Poales</taxon>
        <taxon>Poaceae</taxon>
        <taxon>PACMAD clade</taxon>
        <taxon>Panicoideae</taxon>
        <taxon>Panicodae</taxon>
        <taxon>Paniceae</taxon>
        <taxon>Panicinae</taxon>
        <taxon>Panicum</taxon>
        <taxon>Panicum sect. Panicum</taxon>
    </lineage>
</organism>
<evidence type="ECO:0000256" key="2">
    <source>
        <dbReference type="SAM" id="SignalP"/>
    </source>
</evidence>
<dbReference type="AlphaFoldDB" id="A0A3L6QLW5"/>
<gene>
    <name evidence="3" type="ORF">C2845_PM04G27790</name>
</gene>
<accession>A0A3L6QLW5</accession>
<feature type="signal peptide" evidence="2">
    <location>
        <begin position="1"/>
        <end position="29"/>
    </location>
</feature>
<reference evidence="4" key="1">
    <citation type="journal article" date="2019" name="Nat. Commun.">
        <title>The genome of broomcorn millet.</title>
        <authorList>
            <person name="Zou C."/>
            <person name="Miki D."/>
            <person name="Li D."/>
            <person name="Tang Q."/>
            <person name="Xiao L."/>
            <person name="Rajput S."/>
            <person name="Deng P."/>
            <person name="Jia W."/>
            <person name="Huang R."/>
            <person name="Zhang M."/>
            <person name="Sun Y."/>
            <person name="Hu J."/>
            <person name="Fu X."/>
            <person name="Schnable P.S."/>
            <person name="Li F."/>
            <person name="Zhang H."/>
            <person name="Feng B."/>
            <person name="Zhu X."/>
            <person name="Liu R."/>
            <person name="Schnable J.C."/>
            <person name="Zhu J.-K."/>
            <person name="Zhang H."/>
        </authorList>
    </citation>
    <scope>NUCLEOTIDE SEQUENCE [LARGE SCALE GENOMIC DNA]</scope>
</reference>
<keyword evidence="2" id="KW-0732">Signal</keyword>
<evidence type="ECO:0000313" key="3">
    <source>
        <dbReference type="EMBL" id="RLM84699.1"/>
    </source>
</evidence>
<dbReference type="Proteomes" id="UP000275267">
    <property type="component" value="Unassembled WGS sequence"/>
</dbReference>
<evidence type="ECO:0000313" key="4">
    <source>
        <dbReference type="Proteomes" id="UP000275267"/>
    </source>
</evidence>
<proteinExistence type="predicted"/>
<comment type="caution">
    <text evidence="3">The sequence shown here is derived from an EMBL/GenBank/DDBJ whole genome shotgun (WGS) entry which is preliminary data.</text>
</comment>
<name>A0A3L6QLW5_PANMI</name>
<keyword evidence="4" id="KW-1185">Reference proteome</keyword>